<comment type="caution">
    <text evidence="13">The sequence shown here is derived from an EMBL/GenBank/DDBJ whole genome shotgun (WGS) entry which is preliminary data.</text>
</comment>
<evidence type="ECO:0000313" key="14">
    <source>
        <dbReference type="Proteomes" id="UP001470230"/>
    </source>
</evidence>
<dbReference type="EMBL" id="JAPFFF010000002">
    <property type="protein sequence ID" value="KAK8896499.1"/>
    <property type="molecule type" value="Genomic_DNA"/>
</dbReference>
<keyword evidence="7" id="KW-0833">Ubl conjugation pathway</keyword>
<dbReference type="PROSITE" id="PS51873">
    <property type="entry name" value="TRIAD"/>
    <property type="match status" value="1"/>
</dbReference>
<proteinExistence type="predicted"/>
<keyword evidence="14" id="KW-1185">Reference proteome</keyword>
<dbReference type="CDD" id="cd20335">
    <property type="entry name" value="BRcat_RBR"/>
    <property type="match status" value="1"/>
</dbReference>
<dbReference type="Pfam" id="PF01485">
    <property type="entry name" value="IBR"/>
    <property type="match status" value="1"/>
</dbReference>
<reference evidence="13 14" key="1">
    <citation type="submission" date="2024-04" db="EMBL/GenBank/DDBJ databases">
        <title>Tritrichomonas musculus Genome.</title>
        <authorList>
            <person name="Alves-Ferreira E."/>
            <person name="Grigg M."/>
            <person name="Lorenzi H."/>
            <person name="Galac M."/>
        </authorList>
    </citation>
    <scope>NUCLEOTIDE SEQUENCE [LARGE SCALE GENOMIC DNA]</scope>
    <source>
        <strain evidence="13 14">EAF2021</strain>
    </source>
</reference>
<evidence type="ECO:0000259" key="11">
    <source>
        <dbReference type="PROSITE" id="PS50089"/>
    </source>
</evidence>
<dbReference type="SMART" id="SM00647">
    <property type="entry name" value="IBR"/>
    <property type="match status" value="2"/>
</dbReference>
<dbReference type="SUPFAM" id="SSF57850">
    <property type="entry name" value="RING/U-box"/>
    <property type="match status" value="2"/>
</dbReference>
<evidence type="ECO:0000256" key="8">
    <source>
        <dbReference type="ARBA" id="ARBA00022833"/>
    </source>
</evidence>
<feature type="domain" description="RING-type" evidence="11">
    <location>
        <begin position="412"/>
        <end position="455"/>
    </location>
</feature>
<sequence>MMEERKIQAIRTFTNDRINQTTQSLNVSPEVAFLLLDHFQWNQEELNKQWESSKDELIKTLHISLGSTAAETLESNLIAKECGLGTCSACHRERRLVELYCGHKICNDCLANQIKSALDKNEIPRCQQDCNAEILGNTVEKMVPHNNSSRIYKYLRTNISFEKAHIKVVICPNPLCRHLIALNEENSSDLVRCPNCEFAICLNCMTESHVPLCNCERVADFTETIPKRFNKLLEEEQNWYKREKSCLECRLENQNEVKHALNIEHKILVREQQSEQQEILQQIKNTDLFVQAVSYEISQLDDKILEFQAKKRSPERIEELRKQIGILNDDIDHYKEFKDQLIKENEVRKVQRKKDLDFAEKQRKLFLHAIQSRDNYESYIQKYKEGLEQFAQEKATLIMDEEDYIRQNTVICPQCGLRFYKDSGCYEVTCPCGHEFCTLCRESWITHGQGFYRCPNIVPQKEFNYNDNSDVRFFTNPMTLEKKISYYKWKHFHDMFLTHKAKYNELFQRFLLGKDKVPQKGEKLKDDDLCPYTKLVKKFEQENREEGRTNALKLISNLLFAQSIVSWGHAALYYINITEFTQEYKEKLQSLEKKEDDLAELLNDPAAHEAQIFQEKLGDLKDEINIVLSYKL</sequence>
<dbReference type="InterPro" id="IPR002867">
    <property type="entry name" value="IBR_dom"/>
</dbReference>
<keyword evidence="5" id="KW-0677">Repeat</keyword>
<evidence type="ECO:0000256" key="5">
    <source>
        <dbReference type="ARBA" id="ARBA00022737"/>
    </source>
</evidence>
<dbReference type="Pfam" id="PF22191">
    <property type="entry name" value="IBR_1"/>
    <property type="match status" value="1"/>
</dbReference>
<feature type="coiled-coil region" evidence="10">
    <location>
        <begin position="577"/>
        <end position="604"/>
    </location>
</feature>
<evidence type="ECO:0000313" key="13">
    <source>
        <dbReference type="EMBL" id="KAK8896499.1"/>
    </source>
</evidence>
<dbReference type="SMART" id="SM00184">
    <property type="entry name" value="RING"/>
    <property type="match status" value="2"/>
</dbReference>
<evidence type="ECO:0000256" key="7">
    <source>
        <dbReference type="ARBA" id="ARBA00022786"/>
    </source>
</evidence>
<organism evidence="13 14">
    <name type="scientific">Tritrichomonas musculus</name>
    <dbReference type="NCBI Taxonomy" id="1915356"/>
    <lineage>
        <taxon>Eukaryota</taxon>
        <taxon>Metamonada</taxon>
        <taxon>Parabasalia</taxon>
        <taxon>Tritrichomonadida</taxon>
        <taxon>Tritrichomonadidae</taxon>
        <taxon>Tritrichomonas</taxon>
    </lineage>
</organism>
<feature type="domain" description="RING-type" evidence="12">
    <location>
        <begin position="83"/>
        <end position="458"/>
    </location>
</feature>
<evidence type="ECO:0000256" key="9">
    <source>
        <dbReference type="PROSITE-ProRule" id="PRU00175"/>
    </source>
</evidence>
<dbReference type="EC" id="2.3.2.31" evidence="2"/>
<gene>
    <name evidence="13" type="ORF">M9Y10_014406</name>
</gene>
<dbReference type="InterPro" id="IPR017907">
    <property type="entry name" value="Znf_RING_CS"/>
</dbReference>
<comment type="catalytic activity">
    <reaction evidence="1">
        <text>[E2 ubiquitin-conjugating enzyme]-S-ubiquitinyl-L-cysteine + [acceptor protein]-L-lysine = [E2 ubiquitin-conjugating enzyme]-L-cysteine + [acceptor protein]-N(6)-ubiquitinyl-L-lysine.</text>
        <dbReference type="EC" id="2.3.2.31"/>
    </reaction>
</comment>
<protein>
    <recommendedName>
        <fullName evidence="2">RBR-type E3 ubiquitin transferase</fullName>
        <ecNumber evidence="2">2.3.2.31</ecNumber>
    </recommendedName>
</protein>
<evidence type="ECO:0000256" key="4">
    <source>
        <dbReference type="ARBA" id="ARBA00022723"/>
    </source>
</evidence>
<dbReference type="Gene3D" id="1.20.120.1750">
    <property type="match status" value="1"/>
</dbReference>
<evidence type="ECO:0000259" key="12">
    <source>
        <dbReference type="PROSITE" id="PS51873"/>
    </source>
</evidence>
<dbReference type="Proteomes" id="UP001470230">
    <property type="component" value="Unassembled WGS sequence"/>
</dbReference>
<keyword evidence="4" id="KW-0479">Metal-binding</keyword>
<dbReference type="InterPro" id="IPR031127">
    <property type="entry name" value="E3_UB_ligase_RBR"/>
</dbReference>
<evidence type="ECO:0000256" key="1">
    <source>
        <dbReference type="ARBA" id="ARBA00001798"/>
    </source>
</evidence>
<dbReference type="PANTHER" id="PTHR11685">
    <property type="entry name" value="RBR FAMILY RING FINGER AND IBR DOMAIN-CONTAINING"/>
    <property type="match status" value="1"/>
</dbReference>
<dbReference type="PROSITE" id="PS50089">
    <property type="entry name" value="ZF_RING_2"/>
    <property type="match status" value="1"/>
</dbReference>
<keyword evidence="8" id="KW-0862">Zinc</keyword>
<name>A0ABR2KZH1_9EUKA</name>
<accession>A0ABR2KZH1</accession>
<evidence type="ECO:0000256" key="3">
    <source>
        <dbReference type="ARBA" id="ARBA00022679"/>
    </source>
</evidence>
<dbReference type="InterPro" id="IPR001841">
    <property type="entry name" value="Znf_RING"/>
</dbReference>
<keyword evidence="3" id="KW-0808">Transferase</keyword>
<evidence type="ECO:0000256" key="6">
    <source>
        <dbReference type="ARBA" id="ARBA00022771"/>
    </source>
</evidence>
<dbReference type="InterPro" id="IPR044066">
    <property type="entry name" value="TRIAD_supradom"/>
</dbReference>
<evidence type="ECO:0000256" key="10">
    <source>
        <dbReference type="SAM" id="Coils"/>
    </source>
</evidence>
<dbReference type="PROSITE" id="PS00518">
    <property type="entry name" value="ZF_RING_1"/>
    <property type="match status" value="1"/>
</dbReference>
<evidence type="ECO:0000256" key="2">
    <source>
        <dbReference type="ARBA" id="ARBA00012251"/>
    </source>
</evidence>
<keyword evidence="6 9" id="KW-0863">Zinc-finger</keyword>
<keyword evidence="10" id="KW-0175">Coiled coil</keyword>